<dbReference type="SUPFAM" id="SSF46894">
    <property type="entry name" value="C-terminal effector domain of the bipartite response regulators"/>
    <property type="match status" value="1"/>
</dbReference>
<keyword evidence="9" id="KW-1185">Reference proteome</keyword>
<dbReference type="CDD" id="cd17535">
    <property type="entry name" value="REC_NarL-like"/>
    <property type="match status" value="1"/>
</dbReference>
<keyword evidence="1 5" id="KW-0597">Phosphoprotein</keyword>
<dbReference type="Pfam" id="PF00196">
    <property type="entry name" value="GerE"/>
    <property type="match status" value="1"/>
</dbReference>
<evidence type="ECO:0000313" key="8">
    <source>
        <dbReference type="EMBL" id="SLM47297.1"/>
    </source>
</evidence>
<dbReference type="GO" id="GO:0000160">
    <property type="term" value="P:phosphorelay signal transduction system"/>
    <property type="evidence" value="ECO:0007669"/>
    <property type="project" value="InterPro"/>
</dbReference>
<dbReference type="KEGG" id="nja:NSJP_1125"/>
<dbReference type="GO" id="GO:0006355">
    <property type="term" value="P:regulation of DNA-templated transcription"/>
    <property type="evidence" value="ECO:0007669"/>
    <property type="project" value="InterPro"/>
</dbReference>
<dbReference type="SMART" id="SM00421">
    <property type="entry name" value="HTH_LUXR"/>
    <property type="match status" value="1"/>
</dbReference>
<evidence type="ECO:0000256" key="2">
    <source>
        <dbReference type="ARBA" id="ARBA00023015"/>
    </source>
</evidence>
<evidence type="ECO:0000256" key="4">
    <source>
        <dbReference type="ARBA" id="ARBA00023163"/>
    </source>
</evidence>
<keyword evidence="3" id="KW-0238">DNA-binding</keyword>
<keyword evidence="2" id="KW-0805">Transcription regulation</keyword>
<feature type="domain" description="HTH luxR-type" evidence="6">
    <location>
        <begin position="151"/>
        <end position="216"/>
    </location>
</feature>
<evidence type="ECO:0000256" key="3">
    <source>
        <dbReference type="ARBA" id="ARBA00023125"/>
    </source>
</evidence>
<dbReference type="InterPro" id="IPR011006">
    <property type="entry name" value="CheY-like_superfamily"/>
</dbReference>
<dbReference type="InterPro" id="IPR001789">
    <property type="entry name" value="Sig_transdc_resp-reg_receiver"/>
</dbReference>
<evidence type="ECO:0000256" key="5">
    <source>
        <dbReference type="PROSITE-ProRule" id="PRU00169"/>
    </source>
</evidence>
<dbReference type="GO" id="GO:0003677">
    <property type="term" value="F:DNA binding"/>
    <property type="evidence" value="ECO:0007669"/>
    <property type="project" value="UniProtKB-KW"/>
</dbReference>
<dbReference type="InterPro" id="IPR016032">
    <property type="entry name" value="Sig_transdc_resp-reg_C-effctor"/>
</dbReference>
<reference evidence="8 9" key="1">
    <citation type="submission" date="2017-03" db="EMBL/GenBank/DDBJ databases">
        <authorList>
            <person name="Afonso C.L."/>
            <person name="Miller P.J."/>
            <person name="Scott M.A."/>
            <person name="Spackman E."/>
            <person name="Goraichik I."/>
            <person name="Dimitrov K.M."/>
            <person name="Suarez D.L."/>
            <person name="Swayne D.E."/>
        </authorList>
    </citation>
    <scope>NUCLEOTIDE SEQUENCE [LARGE SCALE GENOMIC DNA]</scope>
    <source>
        <strain evidence="8">Genome sequencing of Nitrospira japonica strain NJ11</strain>
    </source>
</reference>
<dbReference type="PANTHER" id="PTHR43214">
    <property type="entry name" value="TWO-COMPONENT RESPONSE REGULATOR"/>
    <property type="match status" value="1"/>
</dbReference>
<organism evidence="8 9">
    <name type="scientific">Nitrospira japonica</name>
    <dbReference type="NCBI Taxonomy" id="1325564"/>
    <lineage>
        <taxon>Bacteria</taxon>
        <taxon>Pseudomonadati</taxon>
        <taxon>Nitrospirota</taxon>
        <taxon>Nitrospiria</taxon>
        <taxon>Nitrospirales</taxon>
        <taxon>Nitrospiraceae</taxon>
        <taxon>Nitrospira</taxon>
    </lineage>
</organism>
<feature type="domain" description="Response regulatory" evidence="7">
    <location>
        <begin position="6"/>
        <end position="120"/>
    </location>
</feature>
<evidence type="ECO:0000313" key="9">
    <source>
        <dbReference type="Proteomes" id="UP000192042"/>
    </source>
</evidence>
<dbReference type="PROSITE" id="PS50110">
    <property type="entry name" value="RESPONSE_REGULATORY"/>
    <property type="match status" value="1"/>
</dbReference>
<dbReference type="STRING" id="1325564.NSJP_1125"/>
<dbReference type="Gene3D" id="3.40.50.2300">
    <property type="match status" value="1"/>
</dbReference>
<evidence type="ECO:0000259" key="7">
    <source>
        <dbReference type="PROSITE" id="PS50110"/>
    </source>
</evidence>
<keyword evidence="4" id="KW-0804">Transcription</keyword>
<dbReference type="InterPro" id="IPR058245">
    <property type="entry name" value="NreC/VraR/RcsB-like_REC"/>
</dbReference>
<proteinExistence type="predicted"/>
<dbReference type="AlphaFoldDB" id="A0A1W1I2R5"/>
<evidence type="ECO:0000256" key="1">
    <source>
        <dbReference type="ARBA" id="ARBA00022553"/>
    </source>
</evidence>
<dbReference type="Proteomes" id="UP000192042">
    <property type="component" value="Chromosome I"/>
</dbReference>
<dbReference type="RefSeq" id="WP_080885855.1">
    <property type="nucleotide sequence ID" value="NZ_LT828648.1"/>
</dbReference>
<dbReference type="PROSITE" id="PS50043">
    <property type="entry name" value="HTH_LUXR_2"/>
    <property type="match status" value="1"/>
</dbReference>
<name>A0A1W1I2R5_9BACT</name>
<dbReference type="InterPro" id="IPR000792">
    <property type="entry name" value="Tscrpt_reg_LuxR_C"/>
</dbReference>
<dbReference type="PRINTS" id="PR00038">
    <property type="entry name" value="HTHLUXR"/>
</dbReference>
<dbReference type="Pfam" id="PF00072">
    <property type="entry name" value="Response_reg"/>
    <property type="match status" value="1"/>
</dbReference>
<sequence>MAEPYRILLADDHVLVAEGIQKLLEPEFQLVGIVADGRALIAEAAKLQPDIVVVDISLPLLNGLDASAQLKKHQPDLKIIVLTMHSEQNFVTQAFRVGASGYVLKQSVGSELVQAIREVIKGRTFVSPMVAQSLVDQAVNKSSSETSVDAERAFAPTLSSRQREVLQLVAEGKATKEIASILNVSVKTVEFHKTRIMKELRLRTAAELTKYAIAAGLTSIH</sequence>
<protein>
    <submittedName>
        <fullName evidence="8">Response regulator, LuxR family</fullName>
    </submittedName>
</protein>
<dbReference type="OrthoDB" id="9779069at2"/>
<dbReference type="EMBL" id="LT828648">
    <property type="protein sequence ID" value="SLM47297.1"/>
    <property type="molecule type" value="Genomic_DNA"/>
</dbReference>
<evidence type="ECO:0000259" key="6">
    <source>
        <dbReference type="PROSITE" id="PS50043"/>
    </source>
</evidence>
<dbReference type="PANTHER" id="PTHR43214:SF41">
    <property type="entry name" value="NITRATE_NITRITE RESPONSE REGULATOR PROTEIN NARP"/>
    <property type="match status" value="1"/>
</dbReference>
<gene>
    <name evidence="8" type="ORF">NSJP_1125</name>
</gene>
<dbReference type="CDD" id="cd06170">
    <property type="entry name" value="LuxR_C_like"/>
    <property type="match status" value="1"/>
</dbReference>
<accession>A0A1W1I2R5</accession>
<feature type="modified residue" description="4-aspartylphosphate" evidence="5">
    <location>
        <position position="55"/>
    </location>
</feature>
<dbReference type="InterPro" id="IPR039420">
    <property type="entry name" value="WalR-like"/>
</dbReference>
<dbReference type="SMART" id="SM00448">
    <property type="entry name" value="REC"/>
    <property type="match status" value="1"/>
</dbReference>
<dbReference type="SUPFAM" id="SSF52172">
    <property type="entry name" value="CheY-like"/>
    <property type="match status" value="1"/>
</dbReference>